<protein>
    <submittedName>
        <fullName evidence="2">Limonene-1,2-epoxide hydrolase</fullName>
    </submittedName>
</protein>
<dbReference type="Proteomes" id="UP000516173">
    <property type="component" value="Chromosome"/>
</dbReference>
<accession>A0A7G1KEM7</accession>
<dbReference type="InterPro" id="IPR013100">
    <property type="entry name" value="LEH"/>
</dbReference>
<keyword evidence="2" id="KW-0378">Hydrolase</keyword>
<reference evidence="2 3" key="1">
    <citation type="submission" date="2020-08" db="EMBL/GenBank/DDBJ databases">
        <title>Genome Sequencing of Nocardia wallacei strain FMUON74 and assembly.</title>
        <authorList>
            <person name="Toyokawa M."/>
            <person name="Uesaka K."/>
        </authorList>
    </citation>
    <scope>NUCLEOTIDE SEQUENCE [LARGE SCALE GENOMIC DNA]</scope>
    <source>
        <strain evidence="2 3">FMUON74</strain>
    </source>
</reference>
<dbReference type="GO" id="GO:0016787">
    <property type="term" value="F:hydrolase activity"/>
    <property type="evidence" value="ECO:0007669"/>
    <property type="project" value="UniProtKB-KW"/>
</dbReference>
<keyword evidence="3" id="KW-1185">Reference proteome</keyword>
<sequence>MARRPPRAYSRNMSELPELQQDAITTVREFFAALEVGAVHEALDLVDPDIVWKNTSLPDVRGAGRVAGLLRGLNRPSFGFRADMHHIAAESNGSPAAEGSTVLTERTDYLRAGPVEIAFWVCGTFEIVDGRITLWHDHFSWENFLRGTAVGLWRAVRR</sequence>
<organism evidence="2 3">
    <name type="scientific">Nocardia wallacei</name>
    <dbReference type="NCBI Taxonomy" id="480035"/>
    <lineage>
        <taxon>Bacteria</taxon>
        <taxon>Bacillati</taxon>
        <taxon>Actinomycetota</taxon>
        <taxon>Actinomycetes</taxon>
        <taxon>Mycobacteriales</taxon>
        <taxon>Nocardiaceae</taxon>
        <taxon>Nocardia</taxon>
    </lineage>
</organism>
<gene>
    <name evidence="2" type="ORF">NWFMUON74_11330</name>
</gene>
<name>A0A7G1KEM7_9NOCA</name>
<dbReference type="InterPro" id="IPR032710">
    <property type="entry name" value="NTF2-like_dom_sf"/>
</dbReference>
<evidence type="ECO:0000313" key="3">
    <source>
        <dbReference type="Proteomes" id="UP000516173"/>
    </source>
</evidence>
<feature type="domain" description="Limonene-1,2-epoxide hydrolase" evidence="1">
    <location>
        <begin position="22"/>
        <end position="148"/>
    </location>
</feature>
<dbReference type="KEGG" id="nwl:NWFMUON74_11330"/>
<evidence type="ECO:0000313" key="2">
    <source>
        <dbReference type="EMBL" id="BCK53361.1"/>
    </source>
</evidence>
<dbReference type="Pfam" id="PF07858">
    <property type="entry name" value="LEH"/>
    <property type="match status" value="1"/>
</dbReference>
<dbReference type="EMBL" id="AP023396">
    <property type="protein sequence ID" value="BCK53361.1"/>
    <property type="molecule type" value="Genomic_DNA"/>
</dbReference>
<proteinExistence type="predicted"/>
<dbReference type="Gene3D" id="3.10.450.50">
    <property type="match status" value="1"/>
</dbReference>
<dbReference type="SUPFAM" id="SSF54427">
    <property type="entry name" value="NTF2-like"/>
    <property type="match status" value="1"/>
</dbReference>
<evidence type="ECO:0000259" key="1">
    <source>
        <dbReference type="Pfam" id="PF07858"/>
    </source>
</evidence>
<dbReference type="AlphaFoldDB" id="A0A7G1KEM7"/>